<evidence type="ECO:0000259" key="6">
    <source>
        <dbReference type="PROSITE" id="PS51842"/>
    </source>
</evidence>
<dbReference type="PANTHER" id="PTHR23239">
    <property type="entry name" value="INTERMEDIATE FILAMENT"/>
    <property type="match status" value="1"/>
</dbReference>
<dbReference type="GO" id="GO:0005882">
    <property type="term" value="C:intermediate filament"/>
    <property type="evidence" value="ECO:0007669"/>
    <property type="project" value="UniProtKB-KW"/>
</dbReference>
<dbReference type="Gene3D" id="1.20.5.500">
    <property type="entry name" value="Single helix bin"/>
    <property type="match status" value="1"/>
</dbReference>
<dbReference type="SMART" id="SM01391">
    <property type="entry name" value="Filament"/>
    <property type="match status" value="1"/>
</dbReference>
<accession>A0AAX6RF08</accession>
<dbReference type="Pfam" id="PF00038">
    <property type="entry name" value="Filament"/>
    <property type="match status" value="2"/>
</dbReference>
<name>A0AAX6RF08_HETGA</name>
<sequence length="345" mass="38303">MNSSHSFIQSGSASPHGTGAGRSWPRSFPRASSVHGGAGGIRVSLSSSRPSCLPLGGSWGSGRGGPLLGGNGKETMQNLNNRLASYLGKVQALEAANQKLESCILQWHQERDSVSKKDYSQYEENISHLQEQAVEGRSVPDDFKVSVKVEATPGEDLIKALEDMRQEYEFVIKKKHQDLDTWFEEQASQSAAASQEVPGPAALQGNQSNVHELKRTFQALEIDLQAQHSRKSTLESMLSETQCRYSCQLQDMQQIISRYEKELLQLRHNLERQNNEYKVLLGIKTHLEKEIATYRRLLEGDSEGAMQESKSSMKASAAPKIKAITRETVNGRIVLSQVNEIQKHA</sequence>
<keyword evidence="1 3" id="KW-0403">Intermediate filament</keyword>
<evidence type="ECO:0000313" key="7">
    <source>
        <dbReference type="Proteomes" id="UP000694906"/>
    </source>
</evidence>
<dbReference type="Proteomes" id="UP000694906">
    <property type="component" value="Unplaced"/>
</dbReference>
<dbReference type="GO" id="GO:0030855">
    <property type="term" value="P:epithelial cell differentiation"/>
    <property type="evidence" value="ECO:0007669"/>
    <property type="project" value="TreeGrafter"/>
</dbReference>
<dbReference type="PRINTS" id="PR01248">
    <property type="entry name" value="TYPE1KERATIN"/>
</dbReference>
<feature type="region of interest" description="Disordered" evidence="5">
    <location>
        <begin position="1"/>
        <end position="32"/>
    </location>
</feature>
<protein>
    <submittedName>
        <fullName evidence="8">Keratin, type I cytoskeletal 23 isoform X2</fullName>
    </submittedName>
</protein>
<dbReference type="GO" id="GO:0045109">
    <property type="term" value="P:intermediate filament organization"/>
    <property type="evidence" value="ECO:0007669"/>
    <property type="project" value="TreeGrafter"/>
</dbReference>
<dbReference type="CTD" id="25984"/>
<dbReference type="PANTHER" id="PTHR23239:SF44">
    <property type="entry name" value="KERATIN, TYPE I CYTOSKELETAL 23"/>
    <property type="match status" value="1"/>
</dbReference>
<evidence type="ECO:0000256" key="3">
    <source>
        <dbReference type="RuleBase" id="RU000685"/>
    </source>
</evidence>
<feature type="domain" description="IF rod" evidence="6">
    <location>
        <begin position="72"/>
        <end position="305"/>
    </location>
</feature>
<dbReference type="InterPro" id="IPR002957">
    <property type="entry name" value="Keratin_I"/>
</dbReference>
<dbReference type="RefSeq" id="XP_021095745.1">
    <property type="nucleotide sequence ID" value="XM_021240086.1"/>
</dbReference>
<organism evidence="7 8">
    <name type="scientific">Heterocephalus glaber</name>
    <name type="common">Naked mole rat</name>
    <dbReference type="NCBI Taxonomy" id="10181"/>
    <lineage>
        <taxon>Eukaryota</taxon>
        <taxon>Metazoa</taxon>
        <taxon>Chordata</taxon>
        <taxon>Craniata</taxon>
        <taxon>Vertebrata</taxon>
        <taxon>Euteleostomi</taxon>
        <taxon>Mammalia</taxon>
        <taxon>Eutheria</taxon>
        <taxon>Euarchontoglires</taxon>
        <taxon>Glires</taxon>
        <taxon>Rodentia</taxon>
        <taxon>Hystricomorpha</taxon>
        <taxon>Bathyergidae</taxon>
        <taxon>Heterocephalus</taxon>
    </lineage>
</organism>
<dbReference type="InterPro" id="IPR018039">
    <property type="entry name" value="IF_conserved"/>
</dbReference>
<dbReference type="FunFam" id="1.20.5.170:FF:000002">
    <property type="entry name" value="Type I keratin KA11"/>
    <property type="match status" value="1"/>
</dbReference>
<dbReference type="GeneID" id="101715514"/>
<feature type="coiled-coil region" evidence="4">
    <location>
        <begin position="249"/>
        <end position="276"/>
    </location>
</feature>
<evidence type="ECO:0000256" key="2">
    <source>
        <dbReference type="ARBA" id="ARBA00023054"/>
    </source>
</evidence>
<feature type="compositionally biased region" description="Polar residues" evidence="5">
    <location>
        <begin position="1"/>
        <end position="15"/>
    </location>
</feature>
<dbReference type="PROSITE" id="PS00226">
    <property type="entry name" value="IF_ROD_1"/>
    <property type="match status" value="1"/>
</dbReference>
<evidence type="ECO:0000313" key="8">
    <source>
        <dbReference type="RefSeq" id="XP_021095745.1"/>
    </source>
</evidence>
<proteinExistence type="inferred from homology"/>
<dbReference type="PROSITE" id="PS51842">
    <property type="entry name" value="IF_ROD_2"/>
    <property type="match status" value="1"/>
</dbReference>
<comment type="similarity">
    <text evidence="3">Belongs to the intermediate filament family.</text>
</comment>
<keyword evidence="2 4" id="KW-0175">Coiled coil</keyword>
<dbReference type="InterPro" id="IPR039008">
    <property type="entry name" value="IF_rod_dom"/>
</dbReference>
<evidence type="ECO:0000256" key="5">
    <source>
        <dbReference type="SAM" id="MobiDB-lite"/>
    </source>
</evidence>
<evidence type="ECO:0000256" key="1">
    <source>
        <dbReference type="ARBA" id="ARBA00022754"/>
    </source>
</evidence>
<dbReference type="Gene3D" id="1.20.5.170">
    <property type="match status" value="1"/>
</dbReference>
<evidence type="ECO:0000256" key="4">
    <source>
        <dbReference type="SAM" id="Coils"/>
    </source>
</evidence>
<dbReference type="SUPFAM" id="SSF64593">
    <property type="entry name" value="Intermediate filament protein, coiled coil region"/>
    <property type="match status" value="2"/>
</dbReference>
<gene>
    <name evidence="8" type="primary">Krt23</name>
</gene>
<keyword evidence="7" id="KW-1185">Reference proteome</keyword>
<dbReference type="AlphaFoldDB" id="A0AAX6RF08"/>
<dbReference type="GO" id="GO:0005198">
    <property type="term" value="F:structural molecule activity"/>
    <property type="evidence" value="ECO:0007669"/>
    <property type="project" value="InterPro"/>
</dbReference>
<reference evidence="8" key="1">
    <citation type="submission" date="2025-08" db="UniProtKB">
        <authorList>
            <consortium name="RefSeq"/>
        </authorList>
    </citation>
    <scope>IDENTIFICATION</scope>
</reference>